<evidence type="ECO:0000256" key="2">
    <source>
        <dbReference type="ARBA" id="ARBA00022741"/>
    </source>
</evidence>
<reference evidence="5 6" key="1">
    <citation type="journal article" date="2015" name="Genome Announc.">
        <title>Expanding the biotechnology potential of lactobacilli through comparative genomics of 213 strains and associated genera.</title>
        <authorList>
            <person name="Sun Z."/>
            <person name="Harris H.M."/>
            <person name="McCann A."/>
            <person name="Guo C."/>
            <person name="Argimon S."/>
            <person name="Zhang W."/>
            <person name="Yang X."/>
            <person name="Jeffery I.B."/>
            <person name="Cooney J.C."/>
            <person name="Kagawa T.F."/>
            <person name="Liu W."/>
            <person name="Song Y."/>
            <person name="Salvetti E."/>
            <person name="Wrobel A."/>
            <person name="Rasinkangas P."/>
            <person name="Parkhill J."/>
            <person name="Rea M.C."/>
            <person name="O'Sullivan O."/>
            <person name="Ritari J."/>
            <person name="Douillard F.P."/>
            <person name="Paul Ross R."/>
            <person name="Yang R."/>
            <person name="Briner A.E."/>
            <person name="Felis G.E."/>
            <person name="de Vos W.M."/>
            <person name="Barrangou R."/>
            <person name="Klaenhammer T.R."/>
            <person name="Caufield P.W."/>
            <person name="Cui Y."/>
            <person name="Zhang H."/>
            <person name="O'Toole P.W."/>
        </authorList>
    </citation>
    <scope>NUCLEOTIDE SEQUENCE [LARGE SCALE GENOMIC DNA]</scope>
    <source>
        <strain evidence="5 6">DSM 23037</strain>
    </source>
</reference>
<evidence type="ECO:0000256" key="3">
    <source>
        <dbReference type="ARBA" id="ARBA00022840"/>
    </source>
</evidence>
<dbReference type="InterPro" id="IPR003593">
    <property type="entry name" value="AAA+_ATPase"/>
</dbReference>
<dbReference type="InterPro" id="IPR003439">
    <property type="entry name" value="ABC_transporter-like_ATP-bd"/>
</dbReference>
<comment type="caution">
    <text evidence="5">The sequence shown here is derived from an EMBL/GenBank/DDBJ whole genome shotgun (WGS) entry which is preliminary data.</text>
</comment>
<dbReference type="GO" id="GO:0016887">
    <property type="term" value="F:ATP hydrolysis activity"/>
    <property type="evidence" value="ECO:0007669"/>
    <property type="project" value="InterPro"/>
</dbReference>
<dbReference type="STRING" id="1423744.FC86_GL000832"/>
<dbReference type="EMBL" id="AYZL01000020">
    <property type="protein sequence ID" value="KRN03723.1"/>
    <property type="molecule type" value="Genomic_DNA"/>
</dbReference>
<dbReference type="SUPFAM" id="SSF52540">
    <property type="entry name" value="P-loop containing nucleoside triphosphate hydrolases"/>
    <property type="match status" value="1"/>
</dbReference>
<proteinExistence type="predicted"/>
<dbReference type="PANTHER" id="PTHR42734">
    <property type="entry name" value="METAL TRANSPORT SYSTEM ATP-BINDING PROTEIN TM_0124-RELATED"/>
    <property type="match status" value="1"/>
</dbReference>
<sequence>MKITTNQLAIGYDQTKVVTNLQFELLEGDFIALVGANGAGKSTLLNSLIGILPTVSGELSWEFDTHQNRNPMTHVGFSPQSQLMDWYTTVYDNVMLGPLLAGFTKKTAQQKSEEALKLLDIYQLRNNPVDHLSGGQQQRVQIAREIARDPDIYLLDEPTTGLDVENAESLFTFLNQKAKEGRIVLTSSHDLTLLDKYSDKILFIDEGKQQFFGTITDFIADSNLNLREKYLKEREVK</sequence>
<keyword evidence="1" id="KW-0813">Transport</keyword>
<evidence type="ECO:0000313" key="6">
    <source>
        <dbReference type="Proteomes" id="UP000051378"/>
    </source>
</evidence>
<dbReference type="Proteomes" id="UP000051378">
    <property type="component" value="Unassembled WGS sequence"/>
</dbReference>
<keyword evidence="6" id="KW-1185">Reference proteome</keyword>
<dbReference type="InterPro" id="IPR027417">
    <property type="entry name" value="P-loop_NTPase"/>
</dbReference>
<keyword evidence="2" id="KW-0547">Nucleotide-binding</keyword>
<gene>
    <name evidence="5" type="ORF">FC86_GL000832</name>
</gene>
<dbReference type="PATRIC" id="fig|1423744.4.peg.853"/>
<dbReference type="InterPro" id="IPR017871">
    <property type="entry name" value="ABC_transporter-like_CS"/>
</dbReference>
<dbReference type="SMART" id="SM00382">
    <property type="entry name" value="AAA"/>
    <property type="match status" value="1"/>
</dbReference>
<protein>
    <recommendedName>
        <fullName evidence="4">ABC transporter domain-containing protein</fullName>
    </recommendedName>
</protein>
<dbReference type="GO" id="GO:0005524">
    <property type="term" value="F:ATP binding"/>
    <property type="evidence" value="ECO:0007669"/>
    <property type="project" value="UniProtKB-KW"/>
</dbReference>
<dbReference type="AlphaFoldDB" id="A0A0R2DKM2"/>
<name>A0A0R2DKM2_9LACO</name>
<organism evidence="5 6">
    <name type="scientific">Holzapfeliella floricola DSM 23037 = JCM 16512</name>
    <dbReference type="NCBI Taxonomy" id="1423744"/>
    <lineage>
        <taxon>Bacteria</taxon>
        <taxon>Bacillati</taxon>
        <taxon>Bacillota</taxon>
        <taxon>Bacilli</taxon>
        <taxon>Lactobacillales</taxon>
        <taxon>Lactobacillaceae</taxon>
        <taxon>Holzapfeliella</taxon>
    </lineage>
</organism>
<dbReference type="Pfam" id="PF00005">
    <property type="entry name" value="ABC_tran"/>
    <property type="match status" value="1"/>
</dbReference>
<dbReference type="PROSITE" id="PS00211">
    <property type="entry name" value="ABC_TRANSPORTER_1"/>
    <property type="match status" value="1"/>
</dbReference>
<evidence type="ECO:0000313" key="5">
    <source>
        <dbReference type="EMBL" id="KRN03723.1"/>
    </source>
</evidence>
<keyword evidence="3" id="KW-0067">ATP-binding</keyword>
<dbReference type="PROSITE" id="PS50893">
    <property type="entry name" value="ABC_TRANSPORTER_2"/>
    <property type="match status" value="1"/>
</dbReference>
<dbReference type="RefSeq" id="WP_236692296.1">
    <property type="nucleotide sequence ID" value="NZ_AYZL01000020.1"/>
</dbReference>
<evidence type="ECO:0000256" key="1">
    <source>
        <dbReference type="ARBA" id="ARBA00022448"/>
    </source>
</evidence>
<dbReference type="Gene3D" id="3.40.50.300">
    <property type="entry name" value="P-loop containing nucleotide triphosphate hydrolases"/>
    <property type="match status" value="1"/>
</dbReference>
<dbReference type="InterPro" id="IPR050153">
    <property type="entry name" value="Metal_Ion_Import_ABC"/>
</dbReference>
<accession>A0A0R2DKM2</accession>
<evidence type="ECO:0000259" key="4">
    <source>
        <dbReference type="PROSITE" id="PS50893"/>
    </source>
</evidence>
<feature type="domain" description="ABC transporter" evidence="4">
    <location>
        <begin position="3"/>
        <end position="231"/>
    </location>
</feature>